<proteinExistence type="predicted"/>
<sequence length="113" mass="12749">MMFCDHPLTGERLSTIEGVASRRWWGTWCRTLQLLQIRVSLVRIGMQCEIPLGGYTHHKSLSRCSSPLPVHRMLLNVEVWAVCPVPTHTVAPGAFARLLYVGLWSAECCKNCL</sequence>
<comment type="caution">
    <text evidence="1">The sequence shown here is derived from an EMBL/GenBank/DDBJ whole genome shotgun (WGS) entry which is preliminary data.</text>
</comment>
<evidence type="ECO:0000313" key="2">
    <source>
        <dbReference type="Proteomes" id="UP000708148"/>
    </source>
</evidence>
<evidence type="ECO:0000313" key="1">
    <source>
        <dbReference type="EMBL" id="CAD7699920.1"/>
    </source>
</evidence>
<dbReference type="EMBL" id="CAJHUC010001136">
    <property type="protein sequence ID" value="CAD7699920.1"/>
    <property type="molecule type" value="Genomic_DNA"/>
</dbReference>
<gene>
    <name evidence="1" type="ORF">OSTQU699_LOCUS5279</name>
</gene>
<organism evidence="1 2">
    <name type="scientific">Ostreobium quekettii</name>
    <dbReference type="NCBI Taxonomy" id="121088"/>
    <lineage>
        <taxon>Eukaryota</taxon>
        <taxon>Viridiplantae</taxon>
        <taxon>Chlorophyta</taxon>
        <taxon>core chlorophytes</taxon>
        <taxon>Ulvophyceae</taxon>
        <taxon>TCBD clade</taxon>
        <taxon>Bryopsidales</taxon>
        <taxon>Ostreobineae</taxon>
        <taxon>Ostreobiaceae</taxon>
        <taxon>Ostreobium</taxon>
    </lineage>
</organism>
<accession>A0A8S1IXQ2</accession>
<dbReference type="Proteomes" id="UP000708148">
    <property type="component" value="Unassembled WGS sequence"/>
</dbReference>
<protein>
    <submittedName>
        <fullName evidence="1">Uncharacterized protein</fullName>
    </submittedName>
</protein>
<dbReference type="AlphaFoldDB" id="A0A8S1IXQ2"/>
<reference evidence="1" key="1">
    <citation type="submission" date="2020-12" db="EMBL/GenBank/DDBJ databases">
        <authorList>
            <person name="Iha C."/>
        </authorList>
    </citation>
    <scope>NUCLEOTIDE SEQUENCE</scope>
</reference>
<name>A0A8S1IXQ2_9CHLO</name>
<keyword evidence="2" id="KW-1185">Reference proteome</keyword>